<keyword evidence="2 4" id="KW-0472">Membrane</keyword>
<name>A0A8B7N7J2_HYAAZ</name>
<feature type="compositionally biased region" description="Low complexity" evidence="3">
    <location>
        <begin position="78"/>
        <end position="87"/>
    </location>
</feature>
<feature type="region of interest" description="Disordered" evidence="3">
    <location>
        <begin position="615"/>
        <end position="643"/>
    </location>
</feature>
<evidence type="ECO:0000256" key="3">
    <source>
        <dbReference type="SAM" id="MobiDB-lite"/>
    </source>
</evidence>
<feature type="region of interest" description="Disordered" evidence="3">
    <location>
        <begin position="20"/>
        <end position="164"/>
    </location>
</feature>
<dbReference type="PANTHER" id="PTHR23319">
    <property type="entry name" value="GRAM DOMAIN CONTAINING 1B, ISOFORM E"/>
    <property type="match status" value="1"/>
</dbReference>
<dbReference type="PANTHER" id="PTHR23319:SF4">
    <property type="entry name" value="GRAM DOMAIN CONTAINING 1B, ISOFORM E"/>
    <property type="match status" value="1"/>
</dbReference>
<evidence type="ECO:0000313" key="8">
    <source>
        <dbReference type="RefSeq" id="XP_047737287.1"/>
    </source>
</evidence>
<feature type="compositionally biased region" description="Basic residues" evidence="3">
    <location>
        <begin position="384"/>
        <end position="396"/>
    </location>
</feature>
<dbReference type="RefSeq" id="XP_047737287.1">
    <property type="nucleotide sequence ID" value="XM_047881331.1"/>
</dbReference>
<dbReference type="AlphaFoldDB" id="A0A8B7N7J2"/>
<dbReference type="InterPro" id="IPR051482">
    <property type="entry name" value="Cholesterol_transport"/>
</dbReference>
<feature type="transmembrane region" description="Helical" evidence="4">
    <location>
        <begin position="489"/>
        <end position="508"/>
    </location>
</feature>
<organism evidence="6 7">
    <name type="scientific">Hyalella azteca</name>
    <name type="common">Amphipod</name>
    <dbReference type="NCBI Taxonomy" id="294128"/>
    <lineage>
        <taxon>Eukaryota</taxon>
        <taxon>Metazoa</taxon>
        <taxon>Ecdysozoa</taxon>
        <taxon>Arthropoda</taxon>
        <taxon>Crustacea</taxon>
        <taxon>Multicrustacea</taxon>
        <taxon>Malacostraca</taxon>
        <taxon>Eumalacostraca</taxon>
        <taxon>Peracarida</taxon>
        <taxon>Amphipoda</taxon>
        <taxon>Senticaudata</taxon>
        <taxon>Talitrida</taxon>
        <taxon>Talitroidea</taxon>
        <taxon>Hyalellidae</taxon>
        <taxon>Hyalella</taxon>
    </lineage>
</organism>
<dbReference type="GO" id="GO:0032366">
    <property type="term" value="P:intracellular sterol transport"/>
    <property type="evidence" value="ECO:0007669"/>
    <property type="project" value="TreeGrafter"/>
</dbReference>
<sequence>MDQQMPAGELWQWVHSSYGDQLGLTSDDDDYIAPSTTEDDQKHAPHIVPSEPSYVASSSGSDKKTATKTVGTGGGHGAPMAAGDAPASLHPYTDVPASDTGEGDSRVPDAASHAEFGRSSPAGEPLHPASVTSLLASSKPVSPAKNKASSKHSSKHSSPIKTLSTVSVNNVADIDHTDSVDSDDQSSRVSTGLGSLEVVVCPVQKSHHVGREIVNTVYAIPIDSLFTLLFTNSKMMLEVHALRKTTDVVASPWQSKNDGQQRLRQVTYTVALPTNSFGPKVSHVTETQVMSELTVPGEYYSVDAEASNAGIPYAESFLVSNHWCLTRESCSETRLAVYTSVKYKKNMWGFMKSVIDKNACSGVEGLLQGIDSALQQEVTEHANMHQRTRRRRRRGTVKLESEVPGSVPGLMPAADVTAAGTGVAALKDKTKAKLPVNNILVNRLLGSTAMRPPALARPPALGSGTAALNAAWRDDSVDTTSMSWPNCRVLIMTFLLLLLLCTNLMLFWRLTKLEELVRLQPHYAALRGFMQLDPDVVRKEIRSDAMLQILQEQEVAHVKMTEDWRTRISEAETLLHQAEGMLRGLHATIPTEQSAASRALLERLRESSLSLQADIDSSVQTGPELPYNFNDLESDSSHSRHEL</sequence>
<evidence type="ECO:0000259" key="5">
    <source>
        <dbReference type="PROSITE" id="PS51778"/>
    </source>
</evidence>
<reference evidence="7 8" key="1">
    <citation type="submission" date="2025-04" db="UniProtKB">
        <authorList>
            <consortium name="RefSeq"/>
        </authorList>
    </citation>
    <scope>IDENTIFICATION</scope>
    <source>
        <tissue evidence="7 8">Whole organism</tissue>
    </source>
</reference>
<keyword evidence="6" id="KW-1185">Reference proteome</keyword>
<dbReference type="GeneID" id="108667120"/>
<accession>A0A8B7N7J2</accession>
<dbReference type="GO" id="GO:0005886">
    <property type="term" value="C:plasma membrane"/>
    <property type="evidence" value="ECO:0007669"/>
    <property type="project" value="TreeGrafter"/>
</dbReference>
<dbReference type="RefSeq" id="XP_018009595.2">
    <property type="nucleotide sequence ID" value="XM_018154106.2"/>
</dbReference>
<feature type="compositionally biased region" description="Polar residues" evidence="3">
    <location>
        <begin position="130"/>
        <end position="140"/>
    </location>
</feature>
<dbReference type="GO" id="GO:0140268">
    <property type="term" value="C:endoplasmic reticulum-plasma membrane contact site"/>
    <property type="evidence" value="ECO:0007669"/>
    <property type="project" value="TreeGrafter"/>
</dbReference>
<dbReference type="Pfam" id="PF16016">
    <property type="entry name" value="VASt"/>
    <property type="match status" value="1"/>
</dbReference>
<feature type="domain" description="VASt" evidence="5">
    <location>
        <begin position="209"/>
        <end position="382"/>
    </location>
</feature>
<comment type="subcellular location">
    <subcellularLocation>
        <location evidence="1">Membrane</location>
    </subcellularLocation>
</comment>
<evidence type="ECO:0000256" key="4">
    <source>
        <dbReference type="SAM" id="Phobius"/>
    </source>
</evidence>
<dbReference type="Proteomes" id="UP000694843">
    <property type="component" value="Unplaced"/>
</dbReference>
<keyword evidence="4" id="KW-0812">Transmembrane</keyword>
<dbReference type="GO" id="GO:0032934">
    <property type="term" value="F:sterol binding"/>
    <property type="evidence" value="ECO:0007669"/>
    <property type="project" value="TreeGrafter"/>
</dbReference>
<proteinExistence type="predicted"/>
<evidence type="ECO:0000256" key="2">
    <source>
        <dbReference type="ARBA" id="ARBA00023136"/>
    </source>
</evidence>
<feature type="region of interest" description="Disordered" evidence="3">
    <location>
        <begin position="381"/>
        <end position="403"/>
    </location>
</feature>
<dbReference type="PROSITE" id="PS51778">
    <property type="entry name" value="VAST"/>
    <property type="match status" value="1"/>
</dbReference>
<dbReference type="GO" id="GO:0120015">
    <property type="term" value="F:sterol transfer activity"/>
    <property type="evidence" value="ECO:0007669"/>
    <property type="project" value="TreeGrafter"/>
</dbReference>
<dbReference type="InterPro" id="IPR031968">
    <property type="entry name" value="VASt"/>
</dbReference>
<evidence type="ECO:0000313" key="6">
    <source>
        <dbReference type="Proteomes" id="UP000694843"/>
    </source>
</evidence>
<evidence type="ECO:0000313" key="7">
    <source>
        <dbReference type="RefSeq" id="XP_018009595.2"/>
    </source>
</evidence>
<protein>
    <submittedName>
        <fullName evidence="7">Protein Aster-B isoform X2</fullName>
    </submittedName>
    <submittedName>
        <fullName evidence="8">Protein Aster-B isoform X3</fullName>
    </submittedName>
</protein>
<dbReference type="GO" id="GO:0005789">
    <property type="term" value="C:endoplasmic reticulum membrane"/>
    <property type="evidence" value="ECO:0007669"/>
    <property type="project" value="TreeGrafter"/>
</dbReference>
<dbReference type="KEGG" id="hazt:108667120"/>
<dbReference type="OMA" id="YIPQECG"/>
<evidence type="ECO:0000256" key="1">
    <source>
        <dbReference type="ARBA" id="ARBA00004370"/>
    </source>
</evidence>
<gene>
    <name evidence="7 8" type="primary">LOC108667120</name>
</gene>
<keyword evidence="4" id="KW-1133">Transmembrane helix</keyword>